<reference evidence="1 2" key="1">
    <citation type="submission" date="2019-08" db="EMBL/GenBank/DDBJ databases">
        <title>Genomes of Antarctic Bizionia species.</title>
        <authorList>
            <person name="Bowman J.P."/>
        </authorList>
    </citation>
    <scope>NUCLEOTIDE SEQUENCE [LARGE SCALE GENOMIC DNA]</scope>
    <source>
        <strain evidence="1 2">ADA-4</strain>
    </source>
</reference>
<accession>A0A5D0RC65</accession>
<dbReference type="Pfam" id="PF09912">
    <property type="entry name" value="DUF2141"/>
    <property type="match status" value="1"/>
</dbReference>
<dbReference type="AlphaFoldDB" id="A0A5D0RC65"/>
<dbReference type="InterPro" id="IPR018673">
    <property type="entry name" value="DUF2141"/>
</dbReference>
<dbReference type="OrthoDB" id="9788332at2"/>
<protein>
    <submittedName>
        <fullName evidence="1">DUF2141 domain-containing protein</fullName>
    </submittedName>
</protein>
<name>A0A5D0RC65_9FLAO</name>
<evidence type="ECO:0000313" key="2">
    <source>
        <dbReference type="Proteomes" id="UP000323720"/>
    </source>
</evidence>
<comment type="caution">
    <text evidence="1">The sequence shown here is derived from an EMBL/GenBank/DDBJ whole genome shotgun (WGS) entry which is preliminary data.</text>
</comment>
<evidence type="ECO:0000313" key="1">
    <source>
        <dbReference type="EMBL" id="TYB78506.1"/>
    </source>
</evidence>
<dbReference type="Proteomes" id="UP000323720">
    <property type="component" value="Unassembled WGS sequence"/>
</dbReference>
<gene>
    <name evidence="1" type="ORF">ES674_01620</name>
</gene>
<organism evidence="1 2">
    <name type="scientific">Bizionia myxarmorum</name>
    <dbReference type="NCBI Taxonomy" id="291186"/>
    <lineage>
        <taxon>Bacteria</taxon>
        <taxon>Pseudomonadati</taxon>
        <taxon>Bacteroidota</taxon>
        <taxon>Flavobacteriia</taxon>
        <taxon>Flavobacteriales</taxon>
        <taxon>Flavobacteriaceae</taxon>
        <taxon>Bizionia</taxon>
    </lineage>
</organism>
<dbReference type="RefSeq" id="WP_148402244.1">
    <property type="nucleotide sequence ID" value="NZ_VSKK01000001.1"/>
</dbReference>
<dbReference type="EMBL" id="VSKK01000001">
    <property type="protein sequence ID" value="TYB78506.1"/>
    <property type="molecule type" value="Genomic_DNA"/>
</dbReference>
<proteinExistence type="predicted"/>
<keyword evidence="2" id="KW-1185">Reference proteome</keyword>
<sequence length="138" mass="15500">MNSLFIYLSVLLGLLSNENPTLTINIHNIDALQGNIIIGIYSSEHGWLEKDSEIKHYRIPVNSTIESLVITDLPKGDYAVSMYHDANSDGICNLNFVGIPKEAYGFSNNFKPKFSAPKFKDCKFSFANDHIMDIKLVD</sequence>